<evidence type="ECO:0000256" key="5">
    <source>
        <dbReference type="ARBA" id="ARBA00023274"/>
    </source>
</evidence>
<evidence type="ECO:0000313" key="10">
    <source>
        <dbReference type="EMBL" id="KPL84764.1"/>
    </source>
</evidence>
<dbReference type="Pfam" id="PF03719">
    <property type="entry name" value="Ribosomal_S5_C"/>
    <property type="match status" value="1"/>
</dbReference>
<gene>
    <name evidence="7" type="primary">rpsE</name>
    <name evidence="10" type="ORF">SE15_02615</name>
</gene>
<dbReference type="RefSeq" id="WP_054521311.1">
    <property type="nucleotide sequence ID" value="NZ_LGKO01000002.1"/>
</dbReference>
<keyword evidence="5 7" id="KW-0687">Ribonucleoprotein</keyword>
<dbReference type="InterPro" id="IPR005712">
    <property type="entry name" value="Ribosomal_uS5_bac-type"/>
</dbReference>
<keyword evidence="11" id="KW-1185">Reference proteome</keyword>
<reference evidence="10 11" key="1">
    <citation type="submission" date="2015-07" db="EMBL/GenBank/DDBJ databases">
        <title>Whole genome sequence of Thermanaerothrix daxensis DSM 23592.</title>
        <authorList>
            <person name="Hemp J."/>
            <person name="Ward L.M."/>
            <person name="Pace L.A."/>
            <person name="Fischer W.W."/>
        </authorList>
    </citation>
    <scope>NUCLEOTIDE SEQUENCE [LARGE SCALE GENOMIC DNA]</scope>
    <source>
        <strain evidence="10 11">GNS-1</strain>
    </source>
</reference>
<dbReference type="Gene3D" id="3.30.160.20">
    <property type="match status" value="1"/>
</dbReference>
<comment type="similarity">
    <text evidence="1 7 8">Belongs to the universal ribosomal protein uS5 family.</text>
</comment>
<evidence type="ECO:0000259" key="9">
    <source>
        <dbReference type="PROSITE" id="PS50881"/>
    </source>
</evidence>
<dbReference type="InterPro" id="IPR014721">
    <property type="entry name" value="Ribsml_uS5_D2-typ_fold_subgr"/>
</dbReference>
<keyword evidence="2 7" id="KW-0699">rRNA-binding</keyword>
<protein>
    <recommendedName>
        <fullName evidence="6 7">Small ribosomal subunit protein uS5</fullName>
    </recommendedName>
</protein>
<dbReference type="HAMAP" id="MF_01307_B">
    <property type="entry name" value="Ribosomal_uS5_B"/>
    <property type="match status" value="1"/>
</dbReference>
<comment type="domain">
    <text evidence="7">The N-terminal domain interacts with the head of the 30S subunit; the C-terminal domain interacts with the body and contacts protein S4. The interaction surface between S4 and S5 is involved in control of translational fidelity.</text>
</comment>
<name>A0A0P6Y5M9_9CHLR</name>
<dbReference type="Gene3D" id="3.30.230.10">
    <property type="match status" value="1"/>
</dbReference>
<evidence type="ECO:0000256" key="8">
    <source>
        <dbReference type="RuleBase" id="RU003823"/>
    </source>
</evidence>
<dbReference type="STRING" id="869279.SE15_02615"/>
<evidence type="ECO:0000256" key="7">
    <source>
        <dbReference type="HAMAP-Rule" id="MF_01307"/>
    </source>
</evidence>
<dbReference type="GO" id="GO:0005737">
    <property type="term" value="C:cytoplasm"/>
    <property type="evidence" value="ECO:0007669"/>
    <property type="project" value="UniProtKB-ARBA"/>
</dbReference>
<dbReference type="PROSITE" id="PS50881">
    <property type="entry name" value="S5_DSRBD"/>
    <property type="match status" value="1"/>
</dbReference>
<evidence type="ECO:0000256" key="3">
    <source>
        <dbReference type="ARBA" id="ARBA00022884"/>
    </source>
</evidence>
<dbReference type="InterPro" id="IPR000851">
    <property type="entry name" value="Ribosomal_uS5"/>
</dbReference>
<dbReference type="NCBIfam" id="TIGR01021">
    <property type="entry name" value="rpsE_bact"/>
    <property type="match status" value="1"/>
</dbReference>
<dbReference type="Pfam" id="PF00333">
    <property type="entry name" value="Ribosomal_S5"/>
    <property type="match status" value="1"/>
</dbReference>
<feature type="domain" description="S5 DRBM" evidence="9">
    <location>
        <begin position="11"/>
        <end position="74"/>
    </location>
</feature>
<dbReference type="SUPFAM" id="SSF54211">
    <property type="entry name" value="Ribosomal protein S5 domain 2-like"/>
    <property type="match status" value="1"/>
</dbReference>
<keyword evidence="3 7" id="KW-0694">RNA-binding</keyword>
<evidence type="ECO:0000256" key="2">
    <source>
        <dbReference type="ARBA" id="ARBA00022730"/>
    </source>
</evidence>
<evidence type="ECO:0000313" key="11">
    <source>
        <dbReference type="Proteomes" id="UP000050544"/>
    </source>
</evidence>
<dbReference type="InterPro" id="IPR005324">
    <property type="entry name" value="Ribosomal_uS5_C"/>
</dbReference>
<dbReference type="SUPFAM" id="SSF54768">
    <property type="entry name" value="dsRNA-binding domain-like"/>
    <property type="match status" value="1"/>
</dbReference>
<evidence type="ECO:0000256" key="6">
    <source>
        <dbReference type="ARBA" id="ARBA00035255"/>
    </source>
</evidence>
<dbReference type="GO" id="GO:0015935">
    <property type="term" value="C:small ribosomal subunit"/>
    <property type="evidence" value="ECO:0007669"/>
    <property type="project" value="InterPro"/>
</dbReference>
<proteinExistence type="inferred from homology"/>
<dbReference type="AlphaFoldDB" id="A0A0P6Y5M9"/>
<dbReference type="PANTHER" id="PTHR48277">
    <property type="entry name" value="MITOCHONDRIAL RIBOSOMAL PROTEIN S5"/>
    <property type="match status" value="1"/>
</dbReference>
<dbReference type="GO" id="GO:0019843">
    <property type="term" value="F:rRNA binding"/>
    <property type="evidence" value="ECO:0007669"/>
    <property type="project" value="UniProtKB-UniRule"/>
</dbReference>
<keyword evidence="4 7" id="KW-0689">Ribosomal protein</keyword>
<dbReference type="GO" id="GO:0003735">
    <property type="term" value="F:structural constituent of ribosome"/>
    <property type="evidence" value="ECO:0007669"/>
    <property type="project" value="UniProtKB-UniRule"/>
</dbReference>
<comment type="function">
    <text evidence="7">With S4 and S12 plays an important role in translational accuracy.</text>
</comment>
<dbReference type="EMBL" id="LGKO01000002">
    <property type="protein sequence ID" value="KPL84764.1"/>
    <property type="molecule type" value="Genomic_DNA"/>
</dbReference>
<sequence length="177" mass="19339">MMDYQPIEQQYDERVIEIRRVAKVVKGGRRFQFRVTVVAGDNRGNVGLGVGKANAVPDAMRKASDRAHKNMRPIVMVGTTIPHEVKARVGGSEVLLKPASPGTGVIAAGGVRAVLEAAGIHDILTKSLGSSNVLNVVKATFKALEQLKSPEEEAKRRGKPLQEVLPFWERRKHGRES</sequence>
<evidence type="ECO:0000256" key="1">
    <source>
        <dbReference type="ARBA" id="ARBA00008945"/>
    </source>
</evidence>
<dbReference type="PANTHER" id="PTHR48277:SF1">
    <property type="entry name" value="MITOCHONDRIAL RIBOSOMAL PROTEIN S5"/>
    <property type="match status" value="1"/>
</dbReference>
<dbReference type="Proteomes" id="UP000050544">
    <property type="component" value="Unassembled WGS sequence"/>
</dbReference>
<organism evidence="10 11">
    <name type="scientific">Thermanaerothrix daxensis</name>
    <dbReference type="NCBI Taxonomy" id="869279"/>
    <lineage>
        <taxon>Bacteria</taxon>
        <taxon>Bacillati</taxon>
        <taxon>Chloroflexota</taxon>
        <taxon>Anaerolineae</taxon>
        <taxon>Anaerolineales</taxon>
        <taxon>Anaerolineaceae</taxon>
        <taxon>Thermanaerothrix</taxon>
    </lineage>
</organism>
<dbReference type="PATRIC" id="fig|869279.4.peg.523"/>
<dbReference type="InterPro" id="IPR013810">
    <property type="entry name" value="Ribosomal_uS5_N"/>
</dbReference>
<comment type="function">
    <text evidence="7">Located at the back of the 30S subunit body where it stabilizes the conformation of the head with respect to the body.</text>
</comment>
<comment type="subunit">
    <text evidence="7">Part of the 30S ribosomal subunit. Contacts proteins S4 and S8.</text>
</comment>
<dbReference type="FunFam" id="3.30.230.10:FF:000002">
    <property type="entry name" value="30S ribosomal protein S5"/>
    <property type="match status" value="1"/>
</dbReference>
<dbReference type="GO" id="GO:0006412">
    <property type="term" value="P:translation"/>
    <property type="evidence" value="ECO:0007669"/>
    <property type="project" value="UniProtKB-UniRule"/>
</dbReference>
<accession>A0A0P6Y5M9</accession>
<evidence type="ECO:0000256" key="4">
    <source>
        <dbReference type="ARBA" id="ARBA00022980"/>
    </source>
</evidence>
<dbReference type="InterPro" id="IPR020568">
    <property type="entry name" value="Ribosomal_Su5_D2-typ_SF"/>
</dbReference>
<comment type="caution">
    <text evidence="10">The sequence shown here is derived from an EMBL/GenBank/DDBJ whole genome shotgun (WGS) entry which is preliminary data.</text>
</comment>